<name>A0A8D8UMS1_9HEMI</name>
<dbReference type="EMBL" id="HBUF01054613">
    <property type="protein sequence ID" value="CAG6623328.1"/>
    <property type="molecule type" value="Transcribed_RNA"/>
</dbReference>
<proteinExistence type="predicted"/>
<dbReference type="EMBL" id="HBUF01648294">
    <property type="protein sequence ID" value="CAG6786444.1"/>
    <property type="molecule type" value="Transcribed_RNA"/>
</dbReference>
<dbReference type="EMBL" id="HBUF01229983">
    <property type="protein sequence ID" value="CAG6672959.1"/>
    <property type="molecule type" value="Transcribed_RNA"/>
</dbReference>
<reference evidence="2" key="1">
    <citation type="submission" date="2021-05" db="EMBL/GenBank/DDBJ databases">
        <authorList>
            <person name="Alioto T."/>
            <person name="Alioto T."/>
            <person name="Gomez Garrido J."/>
        </authorList>
    </citation>
    <scope>NUCLEOTIDE SEQUENCE</scope>
</reference>
<dbReference type="EMBL" id="HBUF01229985">
    <property type="protein sequence ID" value="CAG6672963.1"/>
    <property type="molecule type" value="Transcribed_RNA"/>
</dbReference>
<feature type="signal peptide" evidence="1">
    <location>
        <begin position="1"/>
        <end position="28"/>
    </location>
</feature>
<evidence type="ECO:0000313" key="2">
    <source>
        <dbReference type="EMBL" id="CAG6708878.1"/>
    </source>
</evidence>
<dbReference type="PANTHER" id="PTHR33964">
    <property type="entry name" value="RE45066P-RELATED"/>
    <property type="match status" value="1"/>
</dbReference>
<protein>
    <submittedName>
        <fullName evidence="2">Uncharacterized protein</fullName>
    </submittedName>
</protein>
<organism evidence="2">
    <name type="scientific">Cacopsylla melanoneura</name>
    <dbReference type="NCBI Taxonomy" id="428564"/>
    <lineage>
        <taxon>Eukaryota</taxon>
        <taxon>Metazoa</taxon>
        <taxon>Ecdysozoa</taxon>
        <taxon>Arthropoda</taxon>
        <taxon>Hexapoda</taxon>
        <taxon>Insecta</taxon>
        <taxon>Pterygota</taxon>
        <taxon>Neoptera</taxon>
        <taxon>Paraneoptera</taxon>
        <taxon>Hemiptera</taxon>
        <taxon>Sternorrhyncha</taxon>
        <taxon>Psylloidea</taxon>
        <taxon>Psyllidae</taxon>
        <taxon>Psyllinae</taxon>
        <taxon>Cacopsylla</taxon>
    </lineage>
</organism>
<feature type="chain" id="PRO_5036262242" evidence="1">
    <location>
        <begin position="29"/>
        <end position="249"/>
    </location>
</feature>
<dbReference type="EMBL" id="HBUF01345444">
    <property type="protein sequence ID" value="CAG6708877.1"/>
    <property type="molecule type" value="Transcribed_RNA"/>
</dbReference>
<dbReference type="PANTHER" id="PTHR33964:SF1">
    <property type="entry name" value="RE45066P"/>
    <property type="match status" value="1"/>
</dbReference>
<dbReference type="EMBL" id="HBUF01345445">
    <property type="protein sequence ID" value="CAG6708878.1"/>
    <property type="molecule type" value="Transcribed_RNA"/>
</dbReference>
<dbReference type="EMBL" id="HBUF01229984">
    <property type="protein sequence ID" value="CAG6672961.1"/>
    <property type="molecule type" value="Transcribed_RNA"/>
</dbReference>
<dbReference type="EMBL" id="HBUF01345443">
    <property type="protein sequence ID" value="CAG6708876.1"/>
    <property type="molecule type" value="Transcribed_RNA"/>
</dbReference>
<sequence length="249" mass="28452">MYFENRFRFNFPSFSLAILLSVFHTSSSAECGEEMLTKCRYPLRVLTNNQEFSFATKKEDLETLCPDINEGLRCIDNYTRTCMNAHQRGHFYRLYAGTSHVIQEICEEGPYQDEFLKYAPCLRAVKTEHENCGVTYQNKINEITTYPNGTRRKDIDSESVVKSLCCSFRSYLKCSEDVVLDKCGADTADFTSDFLNRMSSSLLELHCDKYNPDSAMCEEIMNDDGNSSSSVSSSLCILIFLFAISKYLS</sequence>
<accession>A0A8D8UMS1</accession>
<dbReference type="EMBL" id="HBUF01648293">
    <property type="protein sequence ID" value="CAG6786443.1"/>
    <property type="molecule type" value="Transcribed_RNA"/>
</dbReference>
<dbReference type="EMBL" id="HBUF01229986">
    <property type="protein sequence ID" value="CAG6672965.1"/>
    <property type="molecule type" value="Transcribed_RNA"/>
</dbReference>
<dbReference type="AlphaFoldDB" id="A0A8D8UMS1"/>
<evidence type="ECO:0000256" key="1">
    <source>
        <dbReference type="SAM" id="SignalP"/>
    </source>
</evidence>
<keyword evidence="1" id="KW-0732">Signal</keyword>
<dbReference type="EMBL" id="HBUF01054612">
    <property type="protein sequence ID" value="CAG6623327.1"/>
    <property type="molecule type" value="Transcribed_RNA"/>
</dbReference>